<sequence>MKSPTAYGSENEETSFIRRIATPDRAGSSRKQKNRLAVAGATIGLIAASAVVGYTALREGSVGEVSIPTEQLEASTHAAAANSQFVTPLDDSFYPSLEQLDADQNGAVSQTEYLNFLEKKKDADIAEVEAANLPKDIADDLIGKINANFDVDGPCVVRAMRRVPAETEAPATTVVVDTPSGPVALDLPIIEEGEPTTTIVIDTPSGPTVVEIPVVTDDSIPTDEIVVETPSGPVVIEVPAETEAPETTVVVDTPSGPVAVDIPAIEEGEPTTTVVIDTPSGPTEVEIPVVTDENVPTDEIVVDTPSGPVIPVVTDENVPTDEIVVDTPSGPIVIELPSDNDNETSAPETTVVVDTPSGPVAVDIPAIEEGEPTTTVVVDTPTGPVAIEIPVVTDDSIPTDEIVVDTPSGPVVIEVPIVPDTPVVTPAPDNTWMTKEQFKQQIGSYFESEAKNLEIAVEEAEAREKDLTAKIKLLGDCIEQAANKFGWYGVYEKAPHFQNAVTWVTEDCTKNGN</sequence>
<keyword evidence="2" id="KW-1133">Transmembrane helix</keyword>
<keyword evidence="2" id="KW-0472">Membrane</keyword>
<dbReference type="eggNOG" id="ENOG502SNVT">
    <property type="taxonomic scope" value="Eukaryota"/>
</dbReference>
<evidence type="ECO:0000313" key="3">
    <source>
        <dbReference type="EnsemblProtists" id="PYU1_T010884"/>
    </source>
</evidence>
<proteinExistence type="predicted"/>
<feature type="region of interest" description="Disordered" evidence="1">
    <location>
        <begin position="1"/>
        <end position="30"/>
    </location>
</feature>
<protein>
    <recommendedName>
        <fullName evidence="5">EF-hand domain-containing protein</fullName>
    </recommendedName>
</protein>
<evidence type="ECO:0000256" key="2">
    <source>
        <dbReference type="SAM" id="Phobius"/>
    </source>
</evidence>
<reference evidence="4" key="2">
    <citation type="submission" date="2010-04" db="EMBL/GenBank/DDBJ databases">
        <authorList>
            <person name="Buell R."/>
            <person name="Hamilton J."/>
            <person name="Hostetler J."/>
        </authorList>
    </citation>
    <scope>NUCLEOTIDE SEQUENCE [LARGE SCALE GENOMIC DNA]</scope>
    <source>
        <strain evidence="4">DAOM:BR144</strain>
    </source>
</reference>
<feature type="region of interest" description="Disordered" evidence="1">
    <location>
        <begin position="336"/>
        <end position="358"/>
    </location>
</feature>
<dbReference type="STRING" id="431595.K3X0Y5"/>
<reference evidence="3" key="3">
    <citation type="submission" date="2015-02" db="UniProtKB">
        <authorList>
            <consortium name="EnsemblProtists"/>
        </authorList>
    </citation>
    <scope>IDENTIFICATION</scope>
    <source>
        <strain evidence="3">DAOM BR144</strain>
    </source>
</reference>
<dbReference type="EMBL" id="GL376590">
    <property type="status" value="NOT_ANNOTATED_CDS"/>
    <property type="molecule type" value="Genomic_DNA"/>
</dbReference>
<dbReference type="InParanoid" id="K3X0Y5"/>
<keyword evidence="4" id="KW-1185">Reference proteome</keyword>
<reference evidence="4" key="1">
    <citation type="journal article" date="2010" name="Genome Biol.">
        <title>Genome sequence of the necrotrophic plant pathogen Pythium ultimum reveals original pathogenicity mechanisms and effector repertoire.</title>
        <authorList>
            <person name="Levesque C.A."/>
            <person name="Brouwer H."/>
            <person name="Cano L."/>
            <person name="Hamilton J.P."/>
            <person name="Holt C."/>
            <person name="Huitema E."/>
            <person name="Raffaele S."/>
            <person name="Robideau G.P."/>
            <person name="Thines M."/>
            <person name="Win J."/>
            <person name="Zerillo M.M."/>
            <person name="Beakes G.W."/>
            <person name="Boore J.L."/>
            <person name="Busam D."/>
            <person name="Dumas B."/>
            <person name="Ferriera S."/>
            <person name="Fuerstenberg S.I."/>
            <person name="Gachon C.M."/>
            <person name="Gaulin E."/>
            <person name="Govers F."/>
            <person name="Grenville-Briggs L."/>
            <person name="Horner N."/>
            <person name="Hostetler J."/>
            <person name="Jiang R.H."/>
            <person name="Johnson J."/>
            <person name="Krajaejun T."/>
            <person name="Lin H."/>
            <person name="Meijer H.J."/>
            <person name="Moore B."/>
            <person name="Morris P."/>
            <person name="Phuntmart V."/>
            <person name="Puiu D."/>
            <person name="Shetty J."/>
            <person name="Stajich J.E."/>
            <person name="Tripathy S."/>
            <person name="Wawra S."/>
            <person name="van West P."/>
            <person name="Whitty B.R."/>
            <person name="Coutinho P.M."/>
            <person name="Henrissat B."/>
            <person name="Martin F."/>
            <person name="Thomas P.D."/>
            <person name="Tyler B.M."/>
            <person name="De Vries R.P."/>
            <person name="Kamoun S."/>
            <person name="Yandell M."/>
            <person name="Tisserat N."/>
            <person name="Buell C.R."/>
        </authorList>
    </citation>
    <scope>NUCLEOTIDE SEQUENCE</scope>
    <source>
        <strain evidence="4">DAOM:BR144</strain>
    </source>
</reference>
<dbReference type="PROSITE" id="PS00018">
    <property type="entry name" value="EF_HAND_1"/>
    <property type="match status" value="1"/>
</dbReference>
<accession>K3X0Y5</accession>
<dbReference type="OMA" id="WIAKHYE"/>
<dbReference type="VEuPathDB" id="FungiDB:PYU1_G010861"/>
<evidence type="ECO:0008006" key="5">
    <source>
        <dbReference type="Google" id="ProtNLM"/>
    </source>
</evidence>
<dbReference type="Proteomes" id="UP000019132">
    <property type="component" value="Unassembled WGS sequence"/>
</dbReference>
<organism evidence="3 4">
    <name type="scientific">Globisporangium ultimum (strain ATCC 200006 / CBS 805.95 / DAOM BR144)</name>
    <name type="common">Pythium ultimum</name>
    <dbReference type="NCBI Taxonomy" id="431595"/>
    <lineage>
        <taxon>Eukaryota</taxon>
        <taxon>Sar</taxon>
        <taxon>Stramenopiles</taxon>
        <taxon>Oomycota</taxon>
        <taxon>Peronosporomycetes</taxon>
        <taxon>Pythiales</taxon>
        <taxon>Pythiaceae</taxon>
        <taxon>Globisporangium</taxon>
    </lineage>
</organism>
<dbReference type="InterPro" id="IPR018247">
    <property type="entry name" value="EF_Hand_1_Ca_BS"/>
</dbReference>
<dbReference type="HOGENOM" id="CLU_531580_0_0_1"/>
<evidence type="ECO:0000256" key="1">
    <source>
        <dbReference type="SAM" id="MobiDB-lite"/>
    </source>
</evidence>
<evidence type="ECO:0000313" key="4">
    <source>
        <dbReference type="Proteomes" id="UP000019132"/>
    </source>
</evidence>
<keyword evidence="2" id="KW-0812">Transmembrane</keyword>
<name>K3X0Y5_GLOUD</name>
<dbReference type="EnsemblProtists" id="PYU1_T010884">
    <property type="protein sequence ID" value="PYU1_T010884"/>
    <property type="gene ID" value="PYU1_G010861"/>
</dbReference>
<dbReference type="AlphaFoldDB" id="K3X0Y5"/>
<feature type="transmembrane region" description="Helical" evidence="2">
    <location>
        <begin position="36"/>
        <end position="57"/>
    </location>
</feature>